<name>A0A948WUN1_9FIRM</name>
<reference evidence="1" key="2">
    <citation type="submission" date="2021-04" db="EMBL/GenBank/DDBJ databases">
        <authorList>
            <person name="Gilroy R."/>
        </authorList>
    </citation>
    <scope>NUCLEOTIDE SEQUENCE</scope>
    <source>
        <strain evidence="1">B5_2728</strain>
    </source>
</reference>
<proteinExistence type="predicted"/>
<organism evidence="1 2">
    <name type="scientific">Candidatus Allofournierella pullistercoris</name>
    <dbReference type="NCBI Taxonomy" id="2838597"/>
    <lineage>
        <taxon>Bacteria</taxon>
        <taxon>Bacillati</taxon>
        <taxon>Bacillota</taxon>
        <taxon>Clostridia</taxon>
        <taxon>Eubacteriales</taxon>
        <taxon>Oscillospiraceae</taxon>
        <taxon>Allofournierella</taxon>
    </lineage>
</organism>
<dbReference type="Proteomes" id="UP000713596">
    <property type="component" value="Unassembled WGS sequence"/>
</dbReference>
<protein>
    <submittedName>
        <fullName evidence="1">Flavodoxin family protein</fullName>
    </submittedName>
</protein>
<evidence type="ECO:0000313" key="2">
    <source>
        <dbReference type="Proteomes" id="UP000713596"/>
    </source>
</evidence>
<dbReference type="SUPFAM" id="SSF52218">
    <property type="entry name" value="Flavoproteins"/>
    <property type="match status" value="1"/>
</dbReference>
<reference evidence="1" key="1">
    <citation type="journal article" date="2021" name="PeerJ">
        <title>Extensive microbial diversity within the chicken gut microbiome revealed by metagenomics and culture.</title>
        <authorList>
            <person name="Gilroy R."/>
            <person name="Ravi A."/>
            <person name="Getino M."/>
            <person name="Pursley I."/>
            <person name="Horton D.L."/>
            <person name="Alikhan N.F."/>
            <person name="Baker D."/>
            <person name="Gharbi K."/>
            <person name="Hall N."/>
            <person name="Watson M."/>
            <person name="Adriaenssens E.M."/>
            <person name="Foster-Nyarko E."/>
            <person name="Jarju S."/>
            <person name="Secka A."/>
            <person name="Antonio M."/>
            <person name="Oren A."/>
            <person name="Chaudhuri R.R."/>
            <person name="La Ragione R."/>
            <person name="Hildebrand F."/>
            <person name="Pallen M.J."/>
        </authorList>
    </citation>
    <scope>NUCLEOTIDE SEQUENCE</scope>
    <source>
        <strain evidence="1">B5_2728</strain>
    </source>
</reference>
<dbReference type="InterPro" id="IPR029039">
    <property type="entry name" value="Flavoprotein-like_sf"/>
</dbReference>
<dbReference type="EMBL" id="JAHLFP010000045">
    <property type="protein sequence ID" value="MBU3806318.1"/>
    <property type="molecule type" value="Genomic_DNA"/>
</dbReference>
<evidence type="ECO:0000313" key="1">
    <source>
        <dbReference type="EMBL" id="MBU3806318.1"/>
    </source>
</evidence>
<dbReference type="AlphaFoldDB" id="A0A948WUN1"/>
<sequence>MKTIIHDLGKQIAPLREQSGKDAVFLDADNRYAPCLGCYSCWLKNPGYCIMKDSLQHIGALFGQSDPLIIISRCDYGGYSSPIKAIVDRSISNSLPFFTWRGGSMHHVSRYSPRQKMLVCFYGDCTDFEKETARQMVEQNRLNLGYDKAEVLFFEDINQLLKEGLL</sequence>
<gene>
    <name evidence="1" type="ORF">H9882_05440</name>
</gene>
<accession>A0A948WUN1</accession>
<comment type="caution">
    <text evidence="1">The sequence shown here is derived from an EMBL/GenBank/DDBJ whole genome shotgun (WGS) entry which is preliminary data.</text>
</comment>
<dbReference type="Gene3D" id="3.40.50.360">
    <property type="match status" value="1"/>
</dbReference>